<dbReference type="Proteomes" id="UP001170481">
    <property type="component" value="Unassembled WGS sequence"/>
</dbReference>
<comment type="caution">
    <text evidence="1">The sequence shown here is derived from an EMBL/GenBank/DDBJ whole genome shotgun (WGS) entry which is preliminary data.</text>
</comment>
<evidence type="ECO:0000313" key="1">
    <source>
        <dbReference type="EMBL" id="MDO6673018.1"/>
    </source>
</evidence>
<accession>A0AAP4U0B7</accession>
<protein>
    <submittedName>
        <fullName evidence="1">Uncharacterized protein</fullName>
    </submittedName>
</protein>
<reference evidence="1" key="1">
    <citation type="submission" date="2023-07" db="EMBL/GenBank/DDBJ databases">
        <title>Genome content predicts the carbon catabolic preferences of heterotrophic bacteria.</title>
        <authorList>
            <person name="Gralka M."/>
        </authorList>
    </citation>
    <scope>NUCLEOTIDE SEQUENCE</scope>
    <source>
        <strain evidence="1">C2R13</strain>
    </source>
</reference>
<evidence type="ECO:0000313" key="2">
    <source>
        <dbReference type="Proteomes" id="UP001170481"/>
    </source>
</evidence>
<name>A0AAP4U0B7_9GAMM</name>
<dbReference type="EMBL" id="JAUORK010000018">
    <property type="protein sequence ID" value="MDO6673018.1"/>
    <property type="molecule type" value="Genomic_DNA"/>
</dbReference>
<organism evidence="1 2">
    <name type="scientific">Cobetia amphilecti</name>
    <dbReference type="NCBI Taxonomy" id="1055104"/>
    <lineage>
        <taxon>Bacteria</taxon>
        <taxon>Pseudomonadati</taxon>
        <taxon>Pseudomonadota</taxon>
        <taxon>Gammaproteobacteria</taxon>
        <taxon>Oceanospirillales</taxon>
        <taxon>Halomonadaceae</taxon>
        <taxon>Cobetia</taxon>
    </lineage>
</organism>
<sequence>MNRIFGRGPNSQHNACVGNNGQPDASDYAEGYSTAAKMLIDTYLESSTTVFQDLLVYPICFNMRHSIEITLKNEIYRSISINKIKEIEVYFDNKKTHDINVIWEFLSRHLIVLDRQYKPILNTLEPLMNEIGSVDPTGQTFRYPENVDGHRHLVKVSLINIERLKFSFKLIERHLRDLVTLGEIIFNDYKTKTFTNNLSRNDIRNISKRLPSKVSWPSVQLTEAKGEIKRIYGISNTECKKCLKIIQSHYEFSANIGLELKLDSLSEIDINHLCEAWRETHGNTSTQSQKRIITTQELREEIDTDSNRGEIFEAFKETLTIDKVVAIESLFYFGYELDYSENYLEKAKLLFGEYTTRASEEHDLLERAISEILDKVNALKNIKKSLYFLNQIKLADTINTIK</sequence>
<gene>
    <name evidence="1" type="ORF">Q4535_12925</name>
</gene>
<dbReference type="RefSeq" id="WP_303594659.1">
    <property type="nucleotide sequence ID" value="NZ_JAUORK010000018.1"/>
</dbReference>
<dbReference type="AlphaFoldDB" id="A0AAP4U0B7"/>
<proteinExistence type="predicted"/>